<protein>
    <submittedName>
        <fullName evidence="1">Uncharacterized protein</fullName>
    </submittedName>
</protein>
<organism evidence="1 2">
    <name type="scientific">Microcoleus asticus IPMA8</name>
    <dbReference type="NCBI Taxonomy" id="2563858"/>
    <lineage>
        <taxon>Bacteria</taxon>
        <taxon>Bacillati</taxon>
        <taxon>Cyanobacteriota</taxon>
        <taxon>Cyanophyceae</taxon>
        <taxon>Oscillatoriophycideae</taxon>
        <taxon>Oscillatoriales</taxon>
        <taxon>Microcoleaceae</taxon>
        <taxon>Microcoleus</taxon>
        <taxon>Microcoleus asticus</taxon>
    </lineage>
</organism>
<gene>
    <name evidence="1" type="ORF">E5S67_03834</name>
</gene>
<keyword evidence="2" id="KW-1185">Reference proteome</keyword>
<name>A0ABX2D0A0_9CYAN</name>
<dbReference type="EMBL" id="SRRZ01000073">
    <property type="protein sequence ID" value="NQE36072.1"/>
    <property type="molecule type" value="Genomic_DNA"/>
</dbReference>
<comment type="caution">
    <text evidence="1">The sequence shown here is derived from an EMBL/GenBank/DDBJ whole genome shotgun (WGS) entry which is preliminary data.</text>
</comment>
<proteinExistence type="predicted"/>
<evidence type="ECO:0000313" key="1">
    <source>
        <dbReference type="EMBL" id="NQE36072.1"/>
    </source>
</evidence>
<sequence>MGDRTLVGKGISLLLGVKLNLAVVLSKEKIAVIPLQEQIVDKLKNFSEIELQEILNLADFLLWQRRKQEVASAPDETGNSKPANMDEECEVHYVGGVLVVKASLIKNQELINWDTIIPDMREDGKYLIEKT</sequence>
<accession>A0ABX2D0A0</accession>
<dbReference type="Proteomes" id="UP000702425">
    <property type="component" value="Unassembled WGS sequence"/>
</dbReference>
<evidence type="ECO:0000313" key="2">
    <source>
        <dbReference type="Proteomes" id="UP000702425"/>
    </source>
</evidence>
<reference evidence="1 2" key="1">
    <citation type="journal article" date="2020" name="Sci. Rep.">
        <title>A novel cyanobacterial geosmin producer, revising GeoA distribution and dispersion patterns in Bacteria.</title>
        <authorList>
            <person name="Churro C."/>
            <person name="Semedo-Aguiar A.P."/>
            <person name="Silva A.D."/>
            <person name="Pereira-Leal J.B."/>
            <person name="Leite R.B."/>
        </authorList>
    </citation>
    <scope>NUCLEOTIDE SEQUENCE [LARGE SCALE GENOMIC DNA]</scope>
    <source>
        <strain evidence="1 2">IPMA8</strain>
    </source>
</reference>